<keyword evidence="3" id="KW-1003">Cell membrane</keyword>
<comment type="caution">
    <text evidence="14">The sequence shown here is derived from an EMBL/GenBank/DDBJ whole genome shotgun (WGS) entry which is preliminary data.</text>
</comment>
<accession>A0A2V5KMZ4</accession>
<evidence type="ECO:0000256" key="1">
    <source>
        <dbReference type="ARBA" id="ARBA00004651"/>
    </source>
</evidence>
<dbReference type="Pfam" id="PF03471">
    <property type="entry name" value="CorC_HlyC"/>
    <property type="match status" value="1"/>
</dbReference>
<keyword evidence="5" id="KW-0677">Repeat</keyword>
<feature type="transmembrane region" description="Helical" evidence="11">
    <location>
        <begin position="83"/>
        <end position="105"/>
    </location>
</feature>
<dbReference type="GO" id="GO:0050660">
    <property type="term" value="F:flavin adenine dinucleotide binding"/>
    <property type="evidence" value="ECO:0007669"/>
    <property type="project" value="InterPro"/>
</dbReference>
<dbReference type="InterPro" id="IPR051676">
    <property type="entry name" value="UPF0053_domain"/>
</dbReference>
<feature type="domain" description="CBS" evidence="12">
    <location>
        <begin position="310"/>
        <end position="367"/>
    </location>
</feature>
<evidence type="ECO:0000259" key="12">
    <source>
        <dbReference type="PROSITE" id="PS51371"/>
    </source>
</evidence>
<dbReference type="GO" id="GO:0005886">
    <property type="term" value="C:plasma membrane"/>
    <property type="evidence" value="ECO:0007669"/>
    <property type="project" value="UniProtKB-SubCell"/>
</dbReference>
<dbReference type="InterPro" id="IPR044751">
    <property type="entry name" value="Ion_transp-like_CBS"/>
</dbReference>
<dbReference type="InterPro" id="IPR000644">
    <property type="entry name" value="CBS_dom"/>
</dbReference>
<keyword evidence="6 10" id="KW-1133">Transmembrane helix</keyword>
<evidence type="ECO:0000256" key="10">
    <source>
        <dbReference type="PROSITE-ProRule" id="PRU01193"/>
    </source>
</evidence>
<evidence type="ECO:0000256" key="5">
    <source>
        <dbReference type="ARBA" id="ARBA00022737"/>
    </source>
</evidence>
<dbReference type="Gene3D" id="3.30.465.10">
    <property type="match status" value="1"/>
</dbReference>
<dbReference type="InterPro" id="IPR002550">
    <property type="entry name" value="CNNM"/>
</dbReference>
<comment type="similarity">
    <text evidence="2">Belongs to the UPF0053 family.</text>
</comment>
<evidence type="ECO:0000256" key="9">
    <source>
        <dbReference type="PROSITE-ProRule" id="PRU00703"/>
    </source>
</evidence>
<reference evidence="14 15" key="1">
    <citation type="submission" date="2018-05" db="EMBL/GenBank/DDBJ databases">
        <title>Paenibacillus flagellatus sp. nov., isolated from selenium mineral soil.</title>
        <authorList>
            <person name="Dai X."/>
        </authorList>
    </citation>
    <scope>NUCLEOTIDE SEQUENCE [LARGE SCALE GENOMIC DNA]</scope>
    <source>
        <strain evidence="14 15">DXL2</strain>
    </source>
</reference>
<gene>
    <name evidence="14" type="ORF">DLM86_05270</name>
</gene>
<keyword evidence="15" id="KW-1185">Reference proteome</keyword>
<dbReference type="Pfam" id="PF00571">
    <property type="entry name" value="CBS"/>
    <property type="match status" value="1"/>
</dbReference>
<organism evidence="14 15">
    <name type="scientific">Paenibacillus flagellatus</name>
    <dbReference type="NCBI Taxonomy" id="2211139"/>
    <lineage>
        <taxon>Bacteria</taxon>
        <taxon>Bacillati</taxon>
        <taxon>Bacillota</taxon>
        <taxon>Bacilli</taxon>
        <taxon>Bacillales</taxon>
        <taxon>Paenibacillaceae</taxon>
        <taxon>Paenibacillus</taxon>
    </lineage>
</organism>
<comment type="subcellular location">
    <subcellularLocation>
        <location evidence="1">Cell membrane</location>
        <topology evidence="1">Multi-pass membrane protein</topology>
    </subcellularLocation>
</comment>
<protein>
    <recommendedName>
        <fullName evidence="16">HlyC/CorC family transporter</fullName>
    </recommendedName>
</protein>
<feature type="domain" description="CNNM transmembrane" evidence="13">
    <location>
        <begin position="26"/>
        <end position="229"/>
    </location>
</feature>
<sequence>MRSTTNRGEVYPSPLTRGWGSALESDPLPIGLSIALVLALVLLNGFFVAAEFAIVKIRGSRIESLAQGGNRRAKFAQSMLANLNAYLSACQLGITLTSLGLGWVGEPAVASMLEPALSRIGLPDPAIHTVAFIIGFSFITALHITIGEQYPKTYAIREPERITLWASVPLTLFYKLMLPFTLLLNGVSDWMLRKSGIEPETGHESVHTEEEIRILVKESHRNGLIDNTELTLVDNIFEFSETNAREIMIPRTEMACLYANLSYEENKRIAIEEMHTRYPVADPDKDNIIGFVHIKEMLKHHDSIESVLQITRPLMNVPESMPISTLLRLMQKNRTEMALLIDEYGGTSGLVTIEDIMEEIVGEIRDEFDEERPRIEQKGPSLYSVDGMLLIDEVNGYFGTDFAADDYDTIGGWFYSRLEVPPRKHLRLEHEGFEFIIEEVDHMRISRLIVRLPEHYEMPLRQEVS</sequence>
<dbReference type="InterPro" id="IPR016169">
    <property type="entry name" value="FAD-bd_PCMH_sub2"/>
</dbReference>
<name>A0A2V5KMZ4_9BACL</name>
<dbReference type="OrthoDB" id="9798188at2"/>
<dbReference type="FunFam" id="3.10.580.10:FF:000002">
    <property type="entry name" value="Magnesium/cobalt efflux protein CorC"/>
    <property type="match status" value="1"/>
</dbReference>
<keyword evidence="8 10" id="KW-0472">Membrane</keyword>
<feature type="transmembrane region" description="Helical" evidence="11">
    <location>
        <begin position="164"/>
        <end position="184"/>
    </location>
</feature>
<evidence type="ECO:0000256" key="3">
    <source>
        <dbReference type="ARBA" id="ARBA00022475"/>
    </source>
</evidence>
<dbReference type="SUPFAM" id="SSF56176">
    <property type="entry name" value="FAD-binding/transporter-associated domain-like"/>
    <property type="match status" value="1"/>
</dbReference>
<dbReference type="SMART" id="SM01091">
    <property type="entry name" value="CorC_HlyC"/>
    <property type="match status" value="1"/>
</dbReference>
<dbReference type="InterPro" id="IPR046342">
    <property type="entry name" value="CBS_dom_sf"/>
</dbReference>
<dbReference type="PROSITE" id="PS51846">
    <property type="entry name" value="CNNM"/>
    <property type="match status" value="1"/>
</dbReference>
<evidence type="ECO:0000256" key="11">
    <source>
        <dbReference type="SAM" id="Phobius"/>
    </source>
</evidence>
<dbReference type="Gene3D" id="3.10.580.10">
    <property type="entry name" value="CBS-domain"/>
    <property type="match status" value="1"/>
</dbReference>
<dbReference type="PROSITE" id="PS51371">
    <property type="entry name" value="CBS"/>
    <property type="match status" value="1"/>
</dbReference>
<dbReference type="EMBL" id="QJVJ01000002">
    <property type="protein sequence ID" value="PYI56660.1"/>
    <property type="molecule type" value="Genomic_DNA"/>
</dbReference>
<dbReference type="InterPro" id="IPR036318">
    <property type="entry name" value="FAD-bd_PCMH-like_sf"/>
</dbReference>
<feature type="transmembrane region" description="Helical" evidence="11">
    <location>
        <begin position="125"/>
        <end position="144"/>
    </location>
</feature>
<feature type="transmembrane region" description="Helical" evidence="11">
    <location>
        <begin position="30"/>
        <end position="55"/>
    </location>
</feature>
<dbReference type="Pfam" id="PF01595">
    <property type="entry name" value="CNNM"/>
    <property type="match status" value="1"/>
</dbReference>
<evidence type="ECO:0000256" key="2">
    <source>
        <dbReference type="ARBA" id="ARBA00006337"/>
    </source>
</evidence>
<evidence type="ECO:0000256" key="7">
    <source>
        <dbReference type="ARBA" id="ARBA00023122"/>
    </source>
</evidence>
<dbReference type="AlphaFoldDB" id="A0A2V5KMZ4"/>
<evidence type="ECO:0000313" key="15">
    <source>
        <dbReference type="Proteomes" id="UP000247476"/>
    </source>
</evidence>
<dbReference type="InterPro" id="IPR005170">
    <property type="entry name" value="Transptr-assoc_dom"/>
</dbReference>
<keyword evidence="4 10" id="KW-0812">Transmembrane</keyword>
<evidence type="ECO:0000313" key="14">
    <source>
        <dbReference type="EMBL" id="PYI56660.1"/>
    </source>
</evidence>
<evidence type="ECO:0000256" key="6">
    <source>
        <dbReference type="ARBA" id="ARBA00022989"/>
    </source>
</evidence>
<evidence type="ECO:0000256" key="8">
    <source>
        <dbReference type="ARBA" id="ARBA00023136"/>
    </source>
</evidence>
<evidence type="ECO:0000259" key="13">
    <source>
        <dbReference type="PROSITE" id="PS51846"/>
    </source>
</evidence>
<keyword evidence="7 9" id="KW-0129">CBS domain</keyword>
<evidence type="ECO:0008006" key="16">
    <source>
        <dbReference type="Google" id="ProtNLM"/>
    </source>
</evidence>
<dbReference type="SUPFAM" id="SSF54631">
    <property type="entry name" value="CBS-domain pair"/>
    <property type="match status" value="1"/>
</dbReference>
<evidence type="ECO:0000256" key="4">
    <source>
        <dbReference type="ARBA" id="ARBA00022692"/>
    </source>
</evidence>
<dbReference type="Proteomes" id="UP000247476">
    <property type="component" value="Unassembled WGS sequence"/>
</dbReference>
<dbReference type="CDD" id="cd04590">
    <property type="entry name" value="CBS_pair_CorC_HlyC_assoc"/>
    <property type="match status" value="1"/>
</dbReference>
<dbReference type="PANTHER" id="PTHR43099:SF2">
    <property type="entry name" value="UPF0053 PROTEIN YRKA"/>
    <property type="match status" value="1"/>
</dbReference>
<dbReference type="PANTHER" id="PTHR43099">
    <property type="entry name" value="UPF0053 PROTEIN YRKA"/>
    <property type="match status" value="1"/>
</dbReference>
<proteinExistence type="inferred from homology"/>